<feature type="domain" description="AB hydrolase-1" evidence="12">
    <location>
        <begin position="53"/>
        <end position="245"/>
    </location>
</feature>
<dbReference type="AlphaFoldDB" id="A0A3A1WPE4"/>
<evidence type="ECO:0000256" key="1">
    <source>
        <dbReference type="ARBA" id="ARBA00012423"/>
    </source>
</evidence>
<dbReference type="PANTHER" id="PTHR16138:SF7">
    <property type="entry name" value="PALMITOYL-PROTEIN THIOESTERASE ABHD10, MITOCHONDRIAL"/>
    <property type="match status" value="1"/>
</dbReference>
<evidence type="ECO:0000313" key="14">
    <source>
        <dbReference type="Proteomes" id="UP000265750"/>
    </source>
</evidence>
<evidence type="ECO:0000256" key="3">
    <source>
        <dbReference type="ARBA" id="ARBA00022946"/>
    </source>
</evidence>
<dbReference type="InterPro" id="IPR052382">
    <property type="entry name" value="ABHD10_acyl-thioesterase"/>
</dbReference>
<dbReference type="Pfam" id="PF12697">
    <property type="entry name" value="Abhydrolase_6"/>
    <property type="match status" value="1"/>
</dbReference>
<evidence type="ECO:0000313" key="13">
    <source>
        <dbReference type="EMBL" id="RIX99181.1"/>
    </source>
</evidence>
<dbReference type="InterPro" id="IPR000073">
    <property type="entry name" value="AB_hydrolase_1"/>
</dbReference>
<name>A0A3A1WPE4_9HYPH</name>
<dbReference type="OrthoDB" id="9813296at2"/>
<comment type="catalytic activity">
    <reaction evidence="11">
        <text>mycophenolic acid O-acyl-beta-D-glucuronide + H2O = mycophenolate + D-glucuronate + H(+)</text>
        <dbReference type="Rhea" id="RHEA:34179"/>
        <dbReference type="ChEBI" id="CHEBI:15377"/>
        <dbReference type="ChEBI" id="CHEBI:15378"/>
        <dbReference type="ChEBI" id="CHEBI:58720"/>
        <dbReference type="ChEBI" id="CHEBI:62932"/>
        <dbReference type="ChEBI" id="CHEBI:66982"/>
        <dbReference type="EC" id="3.1.1.93"/>
    </reaction>
    <physiologicalReaction direction="left-to-right" evidence="11">
        <dbReference type="Rhea" id="RHEA:34180"/>
    </physiologicalReaction>
</comment>
<evidence type="ECO:0000256" key="8">
    <source>
        <dbReference type="ARBA" id="ARBA00042704"/>
    </source>
</evidence>
<evidence type="ECO:0000259" key="12">
    <source>
        <dbReference type="Pfam" id="PF12697"/>
    </source>
</evidence>
<evidence type="ECO:0000256" key="7">
    <source>
        <dbReference type="ARBA" id="ARBA00042645"/>
    </source>
</evidence>
<protein>
    <recommendedName>
        <fullName evidence="5">Palmitoyl-protein thioesterase ABHD10, mitochondrial</fullName>
        <ecNumber evidence="4">3.1.1.93</ecNumber>
        <ecNumber evidence="1">3.1.2.22</ecNumber>
    </recommendedName>
    <alternativeName>
        <fullName evidence="7">Acyl-protein thioesterase ABHD10</fullName>
    </alternativeName>
    <alternativeName>
        <fullName evidence="8">Alpha/beta hydrolase domain-containing protein 10</fullName>
    </alternativeName>
    <alternativeName>
        <fullName evidence="6">Mycophenolic acid acyl-glucuronide esterase, mitochondrial</fullName>
    </alternativeName>
</protein>
<dbReference type="GO" id="GO:0008474">
    <property type="term" value="F:palmitoyl-(protein) hydrolase activity"/>
    <property type="evidence" value="ECO:0007669"/>
    <property type="project" value="UniProtKB-EC"/>
</dbReference>
<keyword evidence="14" id="KW-1185">Reference proteome</keyword>
<dbReference type="Proteomes" id="UP000265750">
    <property type="component" value="Unassembled WGS sequence"/>
</dbReference>
<accession>A0A3A1WPE4</accession>
<keyword evidence="3" id="KW-0809">Transit peptide</keyword>
<reference evidence="14" key="1">
    <citation type="submission" date="2018-09" db="EMBL/GenBank/DDBJ databases">
        <authorList>
            <person name="Tuo L."/>
        </authorList>
    </citation>
    <scope>NUCLEOTIDE SEQUENCE [LARGE SCALE GENOMIC DNA]</scope>
    <source>
        <strain evidence="14">M2BS4Y-1</strain>
    </source>
</reference>
<evidence type="ECO:0000256" key="5">
    <source>
        <dbReference type="ARBA" id="ARBA00039314"/>
    </source>
</evidence>
<comment type="function">
    <text evidence="9">Acts as an acyl-protein thioesterase that hydrolyzes fatty acids from acylated residues in proteins. Regulates the mitochondrial S-depalmitoylation of the nucleophilic active site residue of peroxiredoxin-5/PRDX5, a key antioxidant protein, therefore modulating mitochondrial antioxidant ability. Also catalyzes the deglucuronidation of mycophenolic acid acyl-glucuronide, an active metabolite of the immunosuppressant drug mycophenolate.</text>
</comment>
<dbReference type="RefSeq" id="WP_119540984.1">
    <property type="nucleotide sequence ID" value="NZ_QYRN01000008.1"/>
</dbReference>
<dbReference type="EMBL" id="QYRN01000008">
    <property type="protein sequence ID" value="RIX99181.1"/>
    <property type="molecule type" value="Genomic_DNA"/>
</dbReference>
<evidence type="ECO:0000256" key="10">
    <source>
        <dbReference type="ARBA" id="ARBA00047409"/>
    </source>
</evidence>
<comment type="catalytic activity">
    <reaction evidence="10">
        <text>S-hexadecanoyl-L-cysteinyl-[protein] + H2O = L-cysteinyl-[protein] + hexadecanoate + H(+)</text>
        <dbReference type="Rhea" id="RHEA:19233"/>
        <dbReference type="Rhea" id="RHEA-COMP:10131"/>
        <dbReference type="Rhea" id="RHEA-COMP:11032"/>
        <dbReference type="ChEBI" id="CHEBI:7896"/>
        <dbReference type="ChEBI" id="CHEBI:15377"/>
        <dbReference type="ChEBI" id="CHEBI:15378"/>
        <dbReference type="ChEBI" id="CHEBI:29950"/>
        <dbReference type="ChEBI" id="CHEBI:74151"/>
        <dbReference type="EC" id="3.1.2.22"/>
    </reaction>
    <physiologicalReaction direction="left-to-right" evidence="10">
        <dbReference type="Rhea" id="RHEA:19234"/>
    </physiologicalReaction>
</comment>
<dbReference type="EC" id="3.1.1.93" evidence="4"/>
<dbReference type="Gene3D" id="3.40.50.1820">
    <property type="entry name" value="alpha/beta hydrolase"/>
    <property type="match status" value="1"/>
</dbReference>
<evidence type="ECO:0000256" key="2">
    <source>
        <dbReference type="ARBA" id="ARBA00022801"/>
    </source>
</evidence>
<evidence type="ECO:0000256" key="6">
    <source>
        <dbReference type="ARBA" id="ARBA00041520"/>
    </source>
</evidence>
<dbReference type="GO" id="GO:0102390">
    <property type="term" value="F:mycophenolic acid acyl-glucuronide esterase activity"/>
    <property type="evidence" value="ECO:0007669"/>
    <property type="project" value="UniProtKB-EC"/>
</dbReference>
<sequence>MTEAPPTPTPPRFETVPHSGERLAYLAVEGRDEGPTLVWLGGFRSDMRGTKAEVLSALCEREGLPFLRFDYSGHGGSEGRFEDGTISGWTEDAAAMIAARTRGPLLLVGSSMGAWIALRLAQRLPGRVRCLLLLAPAPDFTTRLVEPRLTAQDRAALARDGFIAEPSPYSDQPTVYTRRLIEDGAAAAVMTGPIALDLPVHVIQGMEDPDVPHAHALELVSLLPSAGVTLTLVKDGDHRLSRPEDLQRMERAVLALLGEGAASA</sequence>
<evidence type="ECO:0000256" key="11">
    <source>
        <dbReference type="ARBA" id="ARBA00047972"/>
    </source>
</evidence>
<evidence type="ECO:0000256" key="9">
    <source>
        <dbReference type="ARBA" id="ARBA00046047"/>
    </source>
</evidence>
<dbReference type="InterPro" id="IPR029058">
    <property type="entry name" value="AB_hydrolase_fold"/>
</dbReference>
<comment type="caution">
    <text evidence="13">The sequence shown here is derived from an EMBL/GenBank/DDBJ whole genome shotgun (WGS) entry which is preliminary data.</text>
</comment>
<dbReference type="EC" id="3.1.2.22" evidence="1"/>
<gene>
    <name evidence="13" type="ORF">D3218_15535</name>
</gene>
<dbReference type="PANTHER" id="PTHR16138">
    <property type="entry name" value="MYCOPHENOLIC ACID ACYL-GLUCURONIDE ESTERASE, MITOCHONDRIAL"/>
    <property type="match status" value="1"/>
</dbReference>
<proteinExistence type="predicted"/>
<organism evidence="13 14">
    <name type="scientific">Aureimonas flava</name>
    <dbReference type="NCBI Taxonomy" id="2320271"/>
    <lineage>
        <taxon>Bacteria</taxon>
        <taxon>Pseudomonadati</taxon>
        <taxon>Pseudomonadota</taxon>
        <taxon>Alphaproteobacteria</taxon>
        <taxon>Hyphomicrobiales</taxon>
        <taxon>Aurantimonadaceae</taxon>
        <taxon>Aureimonas</taxon>
    </lineage>
</organism>
<keyword evidence="2 13" id="KW-0378">Hydrolase</keyword>
<dbReference type="SUPFAM" id="SSF53474">
    <property type="entry name" value="alpha/beta-Hydrolases"/>
    <property type="match status" value="1"/>
</dbReference>
<evidence type="ECO:0000256" key="4">
    <source>
        <dbReference type="ARBA" id="ARBA00039132"/>
    </source>
</evidence>